<gene>
    <name evidence="1" type="ORF">OGAPHI_004609</name>
</gene>
<keyword evidence="2" id="KW-1185">Reference proteome</keyword>
<reference evidence="1" key="1">
    <citation type="journal article" date="2021" name="Open Biol.">
        <title>Shared evolutionary footprints suggest mitochondrial oxidative damage underlies multiple complex I losses in fungi.</title>
        <authorList>
            <person name="Schikora-Tamarit M.A."/>
            <person name="Marcet-Houben M."/>
            <person name="Nosek J."/>
            <person name="Gabaldon T."/>
        </authorList>
    </citation>
    <scope>NUCLEOTIDE SEQUENCE</scope>
    <source>
        <strain evidence="1">CBS6075</strain>
    </source>
</reference>
<sequence>MNLSKRVCLRVLADGAGELSNGGDVKLIASSSKMALSEAASLSMSKISLGSFSFGSHLILLINVSLSGNTDWSPLASFFRSNIELECFCKWSGLAVSCGDVWEPGVRSSNETASPLPKELPIPLVECL</sequence>
<evidence type="ECO:0000313" key="1">
    <source>
        <dbReference type="EMBL" id="KAH3664257.1"/>
    </source>
</evidence>
<evidence type="ECO:0000313" key="2">
    <source>
        <dbReference type="Proteomes" id="UP000769157"/>
    </source>
</evidence>
<dbReference type="GeneID" id="70236574"/>
<organism evidence="1 2">
    <name type="scientific">Ogataea philodendri</name>
    <dbReference type="NCBI Taxonomy" id="1378263"/>
    <lineage>
        <taxon>Eukaryota</taxon>
        <taxon>Fungi</taxon>
        <taxon>Dikarya</taxon>
        <taxon>Ascomycota</taxon>
        <taxon>Saccharomycotina</taxon>
        <taxon>Pichiomycetes</taxon>
        <taxon>Pichiales</taxon>
        <taxon>Pichiaceae</taxon>
        <taxon>Ogataea</taxon>
    </lineage>
</organism>
<dbReference type="AlphaFoldDB" id="A0A9P8P3N2"/>
<dbReference type="RefSeq" id="XP_046060529.1">
    <property type="nucleotide sequence ID" value="XM_046205706.1"/>
</dbReference>
<protein>
    <submittedName>
        <fullName evidence="1">Uncharacterized protein</fullName>
    </submittedName>
</protein>
<dbReference type="Proteomes" id="UP000769157">
    <property type="component" value="Unassembled WGS sequence"/>
</dbReference>
<reference evidence="1" key="2">
    <citation type="submission" date="2021-01" db="EMBL/GenBank/DDBJ databases">
        <authorList>
            <person name="Schikora-Tamarit M.A."/>
        </authorList>
    </citation>
    <scope>NUCLEOTIDE SEQUENCE</scope>
    <source>
        <strain evidence="1">CBS6075</strain>
    </source>
</reference>
<dbReference type="EMBL" id="JAEUBE010000327">
    <property type="protein sequence ID" value="KAH3664257.1"/>
    <property type="molecule type" value="Genomic_DNA"/>
</dbReference>
<name>A0A9P8P3N2_9ASCO</name>
<accession>A0A9P8P3N2</accession>
<proteinExistence type="predicted"/>
<comment type="caution">
    <text evidence="1">The sequence shown here is derived from an EMBL/GenBank/DDBJ whole genome shotgun (WGS) entry which is preliminary data.</text>
</comment>